<accession>A0A8P4K3I7</accession>
<dbReference type="InterPro" id="IPR038717">
    <property type="entry name" value="Tc1-like_DDE_dom"/>
</dbReference>
<sequence>MWRNVMFSDESRFCLRQWDHRVRVWRRRGERYTDCCTDRITSFGGGSVMVWGGISLTGKTRLVIIGGKFNAERYRDEILQPVAIPYLHSLGPNSILQDDNARPHRAGFIKDYLQNVGVERMEWPVSSPDLNPIEHLWDQLGCAVRFCDLSSKTAGCSCRCPPGGGGVGRAEQQVCEDV</sequence>
<dbReference type="GeneTree" id="ENSGT01150000286900"/>
<feature type="domain" description="Tc1-like transposase DDE" evidence="1">
    <location>
        <begin position="5"/>
        <end position="140"/>
    </location>
</feature>
<reference evidence="2" key="2">
    <citation type="submission" date="2025-09" db="UniProtKB">
        <authorList>
            <consortium name="Ensembl"/>
        </authorList>
    </citation>
    <scope>IDENTIFICATION</scope>
</reference>
<evidence type="ECO:0000259" key="1">
    <source>
        <dbReference type="Pfam" id="PF13358"/>
    </source>
</evidence>
<keyword evidence="3" id="KW-1185">Reference proteome</keyword>
<dbReference type="InterPro" id="IPR036397">
    <property type="entry name" value="RNaseH_sf"/>
</dbReference>
<protein>
    <recommendedName>
        <fullName evidence="1">Tc1-like transposase DDE domain-containing protein</fullName>
    </recommendedName>
</protein>
<dbReference type="Gene3D" id="3.30.420.10">
    <property type="entry name" value="Ribonuclease H-like superfamily/Ribonuclease H"/>
    <property type="match status" value="1"/>
</dbReference>
<dbReference type="AlphaFoldDB" id="A0A8P4K3I7"/>
<dbReference type="Ensembl" id="ENSDLAT00005087195.1">
    <property type="protein sequence ID" value="ENSDLAP00005073679.1"/>
    <property type="gene ID" value="ENSDLAG00005029128.1"/>
</dbReference>
<name>A0A8P4K3I7_DICLA</name>
<evidence type="ECO:0000313" key="2">
    <source>
        <dbReference type="Ensembl" id="ENSDLAP00005073679.1"/>
    </source>
</evidence>
<dbReference type="Proteomes" id="UP000694389">
    <property type="component" value="Unassembled WGS sequence"/>
</dbReference>
<dbReference type="PANTHER" id="PTHR23022:SF135">
    <property type="entry name" value="SI:DKEY-77F5.3"/>
    <property type="match status" value="1"/>
</dbReference>
<organism evidence="2 3">
    <name type="scientific">Dicentrarchus labrax</name>
    <name type="common">European seabass</name>
    <name type="synonym">Morone labrax</name>
    <dbReference type="NCBI Taxonomy" id="13489"/>
    <lineage>
        <taxon>Eukaryota</taxon>
        <taxon>Metazoa</taxon>
        <taxon>Chordata</taxon>
        <taxon>Craniata</taxon>
        <taxon>Vertebrata</taxon>
        <taxon>Euteleostomi</taxon>
        <taxon>Actinopterygii</taxon>
        <taxon>Neopterygii</taxon>
        <taxon>Teleostei</taxon>
        <taxon>Neoteleostei</taxon>
        <taxon>Acanthomorphata</taxon>
        <taxon>Eupercaria</taxon>
        <taxon>Moronidae</taxon>
        <taxon>Dicentrarchus</taxon>
    </lineage>
</organism>
<evidence type="ECO:0000313" key="3">
    <source>
        <dbReference type="Proteomes" id="UP000694389"/>
    </source>
</evidence>
<dbReference type="Pfam" id="PF13358">
    <property type="entry name" value="DDE_3"/>
    <property type="match status" value="1"/>
</dbReference>
<dbReference type="GO" id="GO:0003676">
    <property type="term" value="F:nucleic acid binding"/>
    <property type="evidence" value="ECO:0007669"/>
    <property type="project" value="InterPro"/>
</dbReference>
<dbReference type="InterPro" id="IPR052338">
    <property type="entry name" value="Transposase_5"/>
</dbReference>
<dbReference type="PANTHER" id="PTHR23022">
    <property type="entry name" value="TRANSPOSABLE ELEMENT-RELATED"/>
    <property type="match status" value="1"/>
</dbReference>
<reference evidence="2" key="1">
    <citation type="submission" date="2025-08" db="UniProtKB">
        <authorList>
            <consortium name="Ensembl"/>
        </authorList>
    </citation>
    <scope>IDENTIFICATION</scope>
</reference>
<proteinExistence type="predicted"/>